<keyword evidence="2" id="KW-0812">Transmembrane</keyword>
<evidence type="ECO:0000256" key="1">
    <source>
        <dbReference type="SAM" id="MobiDB-lite"/>
    </source>
</evidence>
<feature type="transmembrane region" description="Helical" evidence="2">
    <location>
        <begin position="59"/>
        <end position="79"/>
    </location>
</feature>
<proteinExistence type="predicted"/>
<evidence type="ECO:0000256" key="2">
    <source>
        <dbReference type="SAM" id="Phobius"/>
    </source>
</evidence>
<feature type="region of interest" description="Disordered" evidence="1">
    <location>
        <begin position="173"/>
        <end position="273"/>
    </location>
</feature>
<reference evidence="3 4" key="1">
    <citation type="submission" date="2019-07" db="EMBL/GenBank/DDBJ databases">
        <title>Venturia inaequalis Genome Resource.</title>
        <authorList>
            <person name="Lichtner F.J."/>
        </authorList>
    </citation>
    <scope>NUCLEOTIDE SEQUENCE [LARGE SCALE GENOMIC DNA]</scope>
    <source>
        <strain evidence="3 4">DMI_063113</strain>
    </source>
</reference>
<evidence type="ECO:0000313" key="3">
    <source>
        <dbReference type="EMBL" id="KAE9967804.1"/>
    </source>
</evidence>
<comment type="caution">
    <text evidence="3">The sequence shown here is derived from an EMBL/GenBank/DDBJ whole genome shotgun (WGS) entry which is preliminary data.</text>
</comment>
<dbReference type="EMBL" id="WNWR01000877">
    <property type="protein sequence ID" value="KAE9967804.1"/>
    <property type="molecule type" value="Genomic_DNA"/>
</dbReference>
<feature type="compositionally biased region" description="Acidic residues" evidence="1">
    <location>
        <begin position="205"/>
        <end position="215"/>
    </location>
</feature>
<keyword evidence="4" id="KW-1185">Reference proteome</keyword>
<evidence type="ECO:0000313" key="4">
    <source>
        <dbReference type="Proteomes" id="UP000490939"/>
    </source>
</evidence>
<dbReference type="Proteomes" id="UP000490939">
    <property type="component" value="Unassembled WGS sequence"/>
</dbReference>
<feature type="compositionally biased region" description="Basic and acidic residues" evidence="1">
    <location>
        <begin position="242"/>
        <end position="257"/>
    </location>
</feature>
<gene>
    <name evidence="3" type="ORF">EG327_011296</name>
</gene>
<feature type="transmembrane region" description="Helical" evidence="2">
    <location>
        <begin position="91"/>
        <end position="114"/>
    </location>
</feature>
<accession>A0A8H3UFL9</accession>
<organism evidence="3 4">
    <name type="scientific">Venturia inaequalis</name>
    <name type="common">Apple scab fungus</name>
    <dbReference type="NCBI Taxonomy" id="5025"/>
    <lineage>
        <taxon>Eukaryota</taxon>
        <taxon>Fungi</taxon>
        <taxon>Dikarya</taxon>
        <taxon>Ascomycota</taxon>
        <taxon>Pezizomycotina</taxon>
        <taxon>Dothideomycetes</taxon>
        <taxon>Pleosporomycetidae</taxon>
        <taxon>Venturiales</taxon>
        <taxon>Venturiaceae</taxon>
        <taxon>Venturia</taxon>
    </lineage>
</organism>
<dbReference type="AlphaFoldDB" id="A0A8H3UFL9"/>
<protein>
    <submittedName>
        <fullName evidence="3">Uncharacterized protein</fullName>
    </submittedName>
</protein>
<name>A0A8H3UFL9_VENIN</name>
<sequence>MHLSVHQHQHQHQASTSTSTGQTPPHLFDENIAYDFAGEQHFSPEFIQSLTSPYQHSPYLILIPCLLAPFSLLAIYIWASPPEIMTSSFHFLKSLLFPAFLALLLYVLLSWFIIPLYRRHRARYAQYLPVHTNPISSLSSSTQNLRSNITSALLSFLLPSRWAEYRHQHRQNNSRVVDARDGDEELGNGTTHHFENGDIGYGIGDSEDDDDDDDEVARGRRDGLSLSMDARSRSRSNVEGADSNRRLSRELEEGFRDDSDDEHEDVVVQTIPR</sequence>
<keyword evidence="2" id="KW-0472">Membrane</keyword>
<keyword evidence="2" id="KW-1133">Transmembrane helix</keyword>